<dbReference type="OrthoDB" id="117531at2157"/>
<name>L0HC65_METFS</name>
<reference evidence="1 2" key="2">
    <citation type="journal article" date="2014" name="Genome Announc.">
        <title>Complete Genome Sequence of Methanoregula formicica SMSPT, a Mesophilic Hydrogenotrophic Methanogen Isolated from a Methanogenic Upflow Anaerobic Sludge Blanket Reactor.</title>
        <authorList>
            <person name="Yamamoto K."/>
            <person name="Tamaki H."/>
            <person name="Cadillo-Quiroz H."/>
            <person name="Imachi H."/>
            <person name="Kyrpides N."/>
            <person name="Woyke T."/>
            <person name="Goodwin L."/>
            <person name="Zinder S.H."/>
            <person name="Kamagata Y."/>
            <person name="Liu W.T."/>
        </authorList>
    </citation>
    <scope>NUCLEOTIDE SEQUENCE [LARGE SCALE GENOMIC DNA]</scope>
    <source>
        <strain evidence="2">DSM 22288 / NBRC 105244 / SMSP</strain>
    </source>
</reference>
<dbReference type="EMBL" id="CP003167">
    <property type="protein sequence ID" value="AGB01401.1"/>
    <property type="molecule type" value="Genomic_DNA"/>
</dbReference>
<evidence type="ECO:0000313" key="2">
    <source>
        <dbReference type="Proteomes" id="UP000010824"/>
    </source>
</evidence>
<organism evidence="1 2">
    <name type="scientific">Methanoregula formicica (strain DSM 22288 / NBRC 105244 / SMSP)</name>
    <dbReference type="NCBI Taxonomy" id="593750"/>
    <lineage>
        <taxon>Archaea</taxon>
        <taxon>Methanobacteriati</taxon>
        <taxon>Methanobacteriota</taxon>
        <taxon>Stenosarchaea group</taxon>
        <taxon>Methanomicrobia</taxon>
        <taxon>Methanomicrobiales</taxon>
        <taxon>Methanoregulaceae</taxon>
        <taxon>Methanoregula</taxon>
    </lineage>
</organism>
<dbReference type="STRING" id="593750.Metfor_0324"/>
<keyword evidence="2" id="KW-1185">Reference proteome</keyword>
<proteinExistence type="predicted"/>
<sequence>MTEYSDRIMLILEPKIGHALAQSALRIKCKKLGIAPEHITSETLPVLADDLYEPLRIFAGDEFARGLVTQIKAL</sequence>
<dbReference type="RefSeq" id="WP_015284365.1">
    <property type="nucleotide sequence ID" value="NC_019943.1"/>
</dbReference>
<accession>L0HC65</accession>
<dbReference type="KEGG" id="mfo:Metfor_0324"/>
<protein>
    <submittedName>
        <fullName evidence="1">Uncharacterized protein</fullName>
    </submittedName>
</protein>
<reference evidence="2" key="1">
    <citation type="submission" date="2011-12" db="EMBL/GenBank/DDBJ databases">
        <title>Complete sequence of Methanoregula formicicum SMSP.</title>
        <authorList>
            <person name="Lucas S."/>
            <person name="Han J."/>
            <person name="Lapidus A."/>
            <person name="Cheng J.-F."/>
            <person name="Goodwin L."/>
            <person name="Pitluck S."/>
            <person name="Peters L."/>
            <person name="Ovchinnikova G."/>
            <person name="Teshima H."/>
            <person name="Detter J.C."/>
            <person name="Han C."/>
            <person name="Tapia R."/>
            <person name="Land M."/>
            <person name="Hauser L."/>
            <person name="Kyrpides N."/>
            <person name="Ivanova N."/>
            <person name="Pagani I."/>
            <person name="Imachi H."/>
            <person name="Tamaki H."/>
            <person name="Sekiguchi Y."/>
            <person name="Kamagata Y."/>
            <person name="Cadillo-Quiroz H."/>
            <person name="Zinder S."/>
            <person name="Liu W.-T."/>
            <person name="Woyke T."/>
        </authorList>
    </citation>
    <scope>NUCLEOTIDE SEQUENCE [LARGE SCALE GENOMIC DNA]</scope>
    <source>
        <strain evidence="2">DSM 22288 / NBRC 105244 / SMSP</strain>
    </source>
</reference>
<dbReference type="HOGENOM" id="CLU_2678898_0_0_2"/>
<evidence type="ECO:0000313" key="1">
    <source>
        <dbReference type="EMBL" id="AGB01401.1"/>
    </source>
</evidence>
<dbReference type="Proteomes" id="UP000010824">
    <property type="component" value="Chromosome"/>
</dbReference>
<dbReference type="GeneID" id="14308997"/>
<dbReference type="AlphaFoldDB" id="L0HC65"/>
<dbReference type="InParanoid" id="L0HC65"/>
<gene>
    <name evidence="1" type="ordered locus">Metfor_0324</name>
</gene>